<dbReference type="STRING" id="1255043.TVNIR_1133"/>
<protein>
    <submittedName>
        <fullName evidence="1">Uncharacterized protein</fullName>
    </submittedName>
</protein>
<keyword evidence="2" id="KW-1185">Reference proteome</keyword>
<proteinExistence type="predicted"/>
<sequence length="49" mass="5162">MRFLDDMAAKTRQGCGLGASRFPWAVVSSATLLNAGPDVQHRNSAGTKA</sequence>
<dbReference type="Proteomes" id="UP000010809">
    <property type="component" value="Chromosome"/>
</dbReference>
<dbReference type="HOGENOM" id="CLU_3141742_0_0_6"/>
<dbReference type="PATRIC" id="fig|1255043.3.peg.1143"/>
<dbReference type="AlphaFoldDB" id="L0DUZ0"/>
<dbReference type="EMBL" id="CP003989">
    <property type="protein sequence ID" value="AGA32810.1"/>
    <property type="molecule type" value="Genomic_DNA"/>
</dbReference>
<evidence type="ECO:0000313" key="2">
    <source>
        <dbReference type="Proteomes" id="UP000010809"/>
    </source>
</evidence>
<organism evidence="1 2">
    <name type="scientific">Thioalkalivibrio nitratireducens (strain DSM 14787 / UNIQEM 213 / ALEN2)</name>
    <dbReference type="NCBI Taxonomy" id="1255043"/>
    <lineage>
        <taxon>Bacteria</taxon>
        <taxon>Pseudomonadati</taxon>
        <taxon>Pseudomonadota</taxon>
        <taxon>Gammaproteobacteria</taxon>
        <taxon>Chromatiales</taxon>
        <taxon>Ectothiorhodospiraceae</taxon>
        <taxon>Thioalkalivibrio</taxon>
    </lineage>
</organism>
<accession>L0DUZ0</accession>
<reference evidence="1" key="1">
    <citation type="submission" date="2015-12" db="EMBL/GenBank/DDBJ databases">
        <authorList>
            <person name="Tikhonova T.V."/>
            <person name="Pavlov A.R."/>
            <person name="Beletsky A.V."/>
            <person name="Mardanov A.V."/>
            <person name="Sorokin D.Y."/>
            <person name="Ravin N.V."/>
            <person name="Popov V.O."/>
        </authorList>
    </citation>
    <scope>NUCLEOTIDE SEQUENCE</scope>
    <source>
        <strain evidence="1">DSM 14787</strain>
    </source>
</reference>
<name>L0DUZ0_THIND</name>
<gene>
    <name evidence="1" type="ordered locus">TVNIR_1133</name>
</gene>
<dbReference type="KEGG" id="tni:TVNIR_1133"/>
<evidence type="ECO:0000313" key="1">
    <source>
        <dbReference type="EMBL" id="AGA32810.1"/>
    </source>
</evidence>